<dbReference type="Proteomes" id="UP000596248">
    <property type="component" value="Chromosome"/>
</dbReference>
<feature type="transmembrane region" description="Helical" evidence="1">
    <location>
        <begin position="59"/>
        <end position="79"/>
    </location>
</feature>
<organism evidence="2 3">
    <name type="scientific">Brevibacillus choshinensis</name>
    <dbReference type="NCBI Taxonomy" id="54911"/>
    <lineage>
        <taxon>Bacteria</taxon>
        <taxon>Bacillati</taxon>
        <taxon>Bacillota</taxon>
        <taxon>Bacilli</taxon>
        <taxon>Bacillales</taxon>
        <taxon>Paenibacillaceae</taxon>
        <taxon>Brevibacillus</taxon>
    </lineage>
</organism>
<evidence type="ECO:0000256" key="1">
    <source>
        <dbReference type="SAM" id="Phobius"/>
    </source>
</evidence>
<proteinExistence type="predicted"/>
<dbReference type="EMBL" id="CP069127">
    <property type="protein sequence ID" value="QRG67101.1"/>
    <property type="molecule type" value="Genomic_DNA"/>
</dbReference>
<keyword evidence="1" id="KW-1133">Transmembrane helix</keyword>
<keyword evidence="1" id="KW-0812">Transmembrane</keyword>
<reference evidence="2 3" key="1">
    <citation type="submission" date="2021-01" db="EMBL/GenBank/DDBJ databases">
        <title>Identification of strong promoters based on the transcriptome of Brevibacillus choshinensis.</title>
        <authorList>
            <person name="Yao D."/>
            <person name="Zhang K."/>
            <person name="Wu J."/>
        </authorList>
    </citation>
    <scope>NUCLEOTIDE SEQUENCE [LARGE SCALE GENOMIC DNA]</scope>
    <source>
        <strain evidence="2 3">HPD31-SP3</strain>
    </source>
</reference>
<feature type="transmembrane region" description="Helical" evidence="1">
    <location>
        <begin position="85"/>
        <end position="103"/>
    </location>
</feature>
<gene>
    <name evidence="2" type="ORF">JNE38_27160</name>
</gene>
<protein>
    <recommendedName>
        <fullName evidence="4">DUF2512 family protein</fullName>
    </recommendedName>
</protein>
<dbReference type="RefSeq" id="WP_203354164.1">
    <property type="nucleotide sequence ID" value="NZ_CP069127.1"/>
</dbReference>
<feature type="transmembrane region" description="Helical" evidence="1">
    <location>
        <begin position="30"/>
        <end position="47"/>
    </location>
</feature>
<name>A0ABX7FP63_BRECH</name>
<evidence type="ECO:0000313" key="3">
    <source>
        <dbReference type="Proteomes" id="UP000596248"/>
    </source>
</evidence>
<evidence type="ECO:0000313" key="2">
    <source>
        <dbReference type="EMBL" id="QRG67101.1"/>
    </source>
</evidence>
<keyword evidence="1" id="KW-0472">Membrane</keyword>
<evidence type="ECO:0008006" key="4">
    <source>
        <dbReference type="Google" id="ProtNLM"/>
    </source>
</evidence>
<accession>A0ABX7FP63</accession>
<keyword evidence="3" id="KW-1185">Reference proteome</keyword>
<sequence>MDGLLVKLLVSPILVVLADALFPEVDYSTLYYSIGVGFVLALAGYWLERRILRPGTLWMSTAGDFILGFVIVYASAFLLPAAARVTPIGAGFVAIFFGVAEYLQHRWLIRTGRATEATE</sequence>